<reference evidence="2 3" key="1">
    <citation type="journal article" date="2024" name="G3 (Bethesda)">
        <title>Genome assembly of Hibiscus sabdariffa L. provides insights into metabolisms of medicinal natural products.</title>
        <authorList>
            <person name="Kim T."/>
        </authorList>
    </citation>
    <scope>NUCLEOTIDE SEQUENCE [LARGE SCALE GENOMIC DNA]</scope>
    <source>
        <strain evidence="2">TK-2024</strain>
        <tissue evidence="2">Old leaves</tissue>
    </source>
</reference>
<gene>
    <name evidence="2" type="ORF">V6N11_032580</name>
</gene>
<dbReference type="EMBL" id="JBBPBN010000010">
    <property type="protein sequence ID" value="KAK9031193.1"/>
    <property type="molecule type" value="Genomic_DNA"/>
</dbReference>
<accession>A0ABR2T1V3</accession>
<keyword evidence="3" id="KW-1185">Reference proteome</keyword>
<sequence>MVSTSLLSRILEGASAQHRSLPRDALIDKLWRPLGQVGSFKNQFLLRSPWKPESRGTTRGILSSSRKRSDHSGLGGHTWFILLKFLAELISRI</sequence>
<evidence type="ECO:0000313" key="3">
    <source>
        <dbReference type="Proteomes" id="UP001396334"/>
    </source>
</evidence>
<proteinExistence type="predicted"/>
<protein>
    <submittedName>
        <fullName evidence="2">Uncharacterized protein</fullName>
    </submittedName>
</protein>
<evidence type="ECO:0000313" key="2">
    <source>
        <dbReference type="EMBL" id="KAK9031193.1"/>
    </source>
</evidence>
<comment type="caution">
    <text evidence="2">The sequence shown here is derived from an EMBL/GenBank/DDBJ whole genome shotgun (WGS) entry which is preliminary data.</text>
</comment>
<name>A0ABR2T1V3_9ROSI</name>
<evidence type="ECO:0000256" key="1">
    <source>
        <dbReference type="SAM" id="MobiDB-lite"/>
    </source>
</evidence>
<feature type="region of interest" description="Disordered" evidence="1">
    <location>
        <begin position="51"/>
        <end position="75"/>
    </location>
</feature>
<organism evidence="2 3">
    <name type="scientific">Hibiscus sabdariffa</name>
    <name type="common">roselle</name>
    <dbReference type="NCBI Taxonomy" id="183260"/>
    <lineage>
        <taxon>Eukaryota</taxon>
        <taxon>Viridiplantae</taxon>
        <taxon>Streptophyta</taxon>
        <taxon>Embryophyta</taxon>
        <taxon>Tracheophyta</taxon>
        <taxon>Spermatophyta</taxon>
        <taxon>Magnoliopsida</taxon>
        <taxon>eudicotyledons</taxon>
        <taxon>Gunneridae</taxon>
        <taxon>Pentapetalae</taxon>
        <taxon>rosids</taxon>
        <taxon>malvids</taxon>
        <taxon>Malvales</taxon>
        <taxon>Malvaceae</taxon>
        <taxon>Malvoideae</taxon>
        <taxon>Hibiscus</taxon>
    </lineage>
</organism>
<dbReference type="Proteomes" id="UP001396334">
    <property type="component" value="Unassembled WGS sequence"/>
</dbReference>